<dbReference type="GO" id="GO:0006310">
    <property type="term" value="P:DNA recombination"/>
    <property type="evidence" value="ECO:0007669"/>
    <property type="project" value="UniProtKB-KW"/>
</dbReference>
<proteinExistence type="predicted"/>
<dbReference type="InterPro" id="IPR011010">
    <property type="entry name" value="DNA_brk_join_enz"/>
</dbReference>
<reference evidence="3 4" key="1">
    <citation type="submission" date="2018-02" db="EMBL/GenBank/DDBJ databases">
        <title>Complete genome sequence of Agrobacterium tumefaciens 1D1609.</title>
        <authorList>
            <person name="Cho S.-T."/>
            <person name="Haryono M."/>
            <person name="Chang H.-H."/>
            <person name="Santos M.N."/>
            <person name="Lai E.-M."/>
            <person name="Kuo C.-H."/>
        </authorList>
    </citation>
    <scope>NUCLEOTIDE SEQUENCE [LARGE SCALE GENOMIC DNA]</scope>
    <source>
        <strain evidence="3 4">1D1609</strain>
    </source>
</reference>
<dbReference type="Proteomes" id="UP000237717">
    <property type="component" value="Chromosome I"/>
</dbReference>
<accession>A0A2L2L8F4</accession>
<dbReference type="PROSITE" id="PS51898">
    <property type="entry name" value="TYR_RECOMBINASE"/>
    <property type="match status" value="1"/>
</dbReference>
<dbReference type="AlphaFoldDB" id="A0A2L2L8F4"/>
<dbReference type="SUPFAM" id="SSF56349">
    <property type="entry name" value="DNA breaking-rejoining enzymes"/>
    <property type="match status" value="1"/>
</dbReference>
<name>A0A2L2L8F4_AGRTU</name>
<dbReference type="EMBL" id="CP026924">
    <property type="protein sequence ID" value="AVH40645.1"/>
    <property type="molecule type" value="Genomic_DNA"/>
</dbReference>
<dbReference type="Pfam" id="PF00589">
    <property type="entry name" value="Phage_integrase"/>
    <property type="match status" value="1"/>
</dbReference>
<evidence type="ECO:0000313" key="4">
    <source>
        <dbReference type="Proteomes" id="UP000237717"/>
    </source>
</evidence>
<gene>
    <name evidence="3" type="ORF">At1D1609_05930</name>
</gene>
<organism evidence="3 4">
    <name type="scientific">Agrobacterium tumefaciens</name>
    <dbReference type="NCBI Taxonomy" id="358"/>
    <lineage>
        <taxon>Bacteria</taxon>
        <taxon>Pseudomonadati</taxon>
        <taxon>Pseudomonadota</taxon>
        <taxon>Alphaproteobacteria</taxon>
        <taxon>Hyphomicrobiales</taxon>
        <taxon>Rhizobiaceae</taxon>
        <taxon>Rhizobium/Agrobacterium group</taxon>
        <taxon>Agrobacterium</taxon>
        <taxon>Agrobacterium tumefaciens complex</taxon>
    </lineage>
</organism>
<sequence length="346" mass="38675">MSNLELKQRNGVWYASGTIAGERIRESLGTRDKKVAEELRAQYEARVWKRHTYGEEAVRLFEEAATSYMRQGGEARFLPPIIKYFKGRAVGTIKPAELRSMALTVFPTAAPATRNRQAIVPARAVMNHAHDLGWCGAIKVKMFETPKSNKHQPVDRKWLDAFLAQSDKDKLWHLSALVLFMNQTAARVSEAVNLMGEHVDLSERVAVLAKTKTEEWSVRHLTAELVARMAGLDIQKGEHVFSYTDPKSVNKRIAAVCDRAGIEKRTTHSAGRHSFGTNAMKLPDADIKMAMDAGGWKSAKLFLETYVHSKNAGKTLAEKLDKQNGLIGTDLAQPKEKKAYRFGKKG</sequence>
<feature type="domain" description="Tyr recombinase" evidence="2">
    <location>
        <begin position="147"/>
        <end position="321"/>
    </location>
</feature>
<dbReference type="InterPro" id="IPR002104">
    <property type="entry name" value="Integrase_catalytic"/>
</dbReference>
<protein>
    <submittedName>
        <fullName evidence="3">Integrase</fullName>
    </submittedName>
</protein>
<evidence type="ECO:0000256" key="1">
    <source>
        <dbReference type="ARBA" id="ARBA00023172"/>
    </source>
</evidence>
<dbReference type="GO" id="GO:0015074">
    <property type="term" value="P:DNA integration"/>
    <property type="evidence" value="ECO:0007669"/>
    <property type="project" value="InterPro"/>
</dbReference>
<dbReference type="GO" id="GO:0003677">
    <property type="term" value="F:DNA binding"/>
    <property type="evidence" value="ECO:0007669"/>
    <property type="project" value="InterPro"/>
</dbReference>
<keyword evidence="1" id="KW-0233">DNA recombination</keyword>
<evidence type="ECO:0000259" key="2">
    <source>
        <dbReference type="PROSITE" id="PS51898"/>
    </source>
</evidence>
<dbReference type="InterPro" id="IPR013762">
    <property type="entry name" value="Integrase-like_cat_sf"/>
</dbReference>
<dbReference type="Gene3D" id="1.10.443.10">
    <property type="entry name" value="Intergrase catalytic core"/>
    <property type="match status" value="1"/>
</dbReference>
<evidence type="ECO:0000313" key="3">
    <source>
        <dbReference type="EMBL" id="AVH40645.1"/>
    </source>
</evidence>